<evidence type="ECO:0000313" key="2">
    <source>
        <dbReference type="EMBL" id="GEU52505.1"/>
    </source>
</evidence>
<sequence length="252" mass="28750">MGAGGKMNISKIEKDLLKRVPVSKPPFGIGDLKRTIPPHCFKRSLIHSFASFFRDLIIIYALYYLASNYIPLLPQTLLYIAWPLYWLAQGIQTSRLLDVIYRTNMWYDVAGLKDIVQLNYSGKLRVVLFQCDWVDIDKGCKTDEFEIKLVNFSYLTHKGDNLLDDPFVLASQVDKVLYAHDSKLGDWMVARHVKVKDAFNMQCDTDENILSSLPYSNVVPSLHRVGVDVVDGVDGTLVLESQKVEDDENEQE</sequence>
<feature type="domain" description="DUF4216" evidence="1">
    <location>
        <begin position="117"/>
        <end position="189"/>
    </location>
</feature>
<accession>A0A6L2KWV6</accession>
<organism evidence="2">
    <name type="scientific">Tanacetum cinerariifolium</name>
    <name type="common">Dalmatian daisy</name>
    <name type="synonym">Chrysanthemum cinerariifolium</name>
    <dbReference type="NCBI Taxonomy" id="118510"/>
    <lineage>
        <taxon>Eukaryota</taxon>
        <taxon>Viridiplantae</taxon>
        <taxon>Streptophyta</taxon>
        <taxon>Embryophyta</taxon>
        <taxon>Tracheophyta</taxon>
        <taxon>Spermatophyta</taxon>
        <taxon>Magnoliopsida</taxon>
        <taxon>eudicotyledons</taxon>
        <taxon>Gunneridae</taxon>
        <taxon>Pentapetalae</taxon>
        <taxon>asterids</taxon>
        <taxon>campanulids</taxon>
        <taxon>Asterales</taxon>
        <taxon>Asteraceae</taxon>
        <taxon>Asteroideae</taxon>
        <taxon>Anthemideae</taxon>
        <taxon>Anthemidinae</taxon>
        <taxon>Tanacetum</taxon>
    </lineage>
</organism>
<name>A0A6L2KWV6_TANCI</name>
<dbReference type="PANTHER" id="PTHR48258:SF15">
    <property type="entry name" value="OS02G0543900 PROTEIN"/>
    <property type="match status" value="1"/>
</dbReference>
<reference evidence="2" key="1">
    <citation type="journal article" date="2019" name="Sci. Rep.">
        <title>Draft genome of Tanacetum cinerariifolium, the natural source of mosquito coil.</title>
        <authorList>
            <person name="Yamashiro T."/>
            <person name="Shiraishi A."/>
            <person name="Satake H."/>
            <person name="Nakayama K."/>
        </authorList>
    </citation>
    <scope>NUCLEOTIDE SEQUENCE</scope>
</reference>
<evidence type="ECO:0000259" key="1">
    <source>
        <dbReference type="Pfam" id="PF13952"/>
    </source>
</evidence>
<comment type="caution">
    <text evidence="2">The sequence shown here is derived from an EMBL/GenBank/DDBJ whole genome shotgun (WGS) entry which is preliminary data.</text>
</comment>
<proteinExistence type="predicted"/>
<dbReference type="EMBL" id="BKCJ010003025">
    <property type="protein sequence ID" value="GEU52505.1"/>
    <property type="molecule type" value="Genomic_DNA"/>
</dbReference>
<dbReference type="PANTHER" id="PTHR48258">
    <property type="entry name" value="DUF4218 DOMAIN-CONTAINING PROTEIN-RELATED"/>
    <property type="match status" value="1"/>
</dbReference>
<protein>
    <submittedName>
        <fullName evidence="2">Fatty acid desaturase, type 1</fullName>
    </submittedName>
</protein>
<gene>
    <name evidence="2" type="ORF">Tci_024483</name>
</gene>
<dbReference type="AlphaFoldDB" id="A0A6L2KWV6"/>
<dbReference type="Pfam" id="PF13952">
    <property type="entry name" value="DUF4216"/>
    <property type="match status" value="1"/>
</dbReference>
<dbReference type="InterPro" id="IPR025312">
    <property type="entry name" value="DUF4216"/>
</dbReference>